<accession>A0A8S1R917</accession>
<keyword evidence="1" id="KW-0175">Coiled coil</keyword>
<reference evidence="3" key="1">
    <citation type="submission" date="2021-01" db="EMBL/GenBank/DDBJ databases">
        <authorList>
            <consortium name="Genoscope - CEA"/>
            <person name="William W."/>
        </authorList>
    </citation>
    <scope>NUCLEOTIDE SEQUENCE</scope>
</reference>
<evidence type="ECO:0000256" key="1">
    <source>
        <dbReference type="SAM" id="Coils"/>
    </source>
</evidence>
<keyword evidence="4" id="KW-1185">Reference proteome</keyword>
<feature type="region of interest" description="Disordered" evidence="2">
    <location>
        <begin position="1"/>
        <end position="104"/>
    </location>
</feature>
<dbReference type="EMBL" id="CAJJDN010000143">
    <property type="protein sequence ID" value="CAD8123280.1"/>
    <property type="molecule type" value="Genomic_DNA"/>
</dbReference>
<sequence>MNPQEKLDQISQQVDSLSRKYGERSISPSQDSSRKNMRRIKSSAQSLKTFNMKPQQQNFLKTSKETSGGGFYKRSQIMGTSFPSIRTKEKQNNDQKQGNTKKEESLSLVQIDSVLGIKSLLGPNHHCQFEIQVKNLVAKLEASELLTIKAKDELESVIWMVKNYNSEGLISKLLQLQQLKNELEKDQQLMRDEIEMLGMQRDNWQTKYQEIYEKLLKMQGIENDLHDALHKLQMSNESLEQINRRLREKQLEVQDWQRKCNTHDEQFKIRINKLEETLKEKETQIQQLQKKLQRLDSESAFLQQEMKNKSEKLEEEQRRSKQLHAELLDTRVNKVQNLQDEIAKQKKVIQQRVEEIEEQEKKNKLLNNKLNLLETQLKNFDDVARQEKEELEKGWQKKYKELEKLSVQYKRDLNQLEIQLQQVDLLVQQKEHEVEQAVVKIKELSDLNERQLQTIQANSIEILRLNQEVEEKDQDLQYAEQQHEEISKERTVLMERIDLQNNEISDLKQQVFQMKKELEGLRWEKQDQDRKLERLNEQIEQANQSSNQYRQQLDEEIKKTYQLYSEINKFKQDIEDLQVQHLKEMQQQQKIIDGKEGDIKKLHDKLQEFQDQDKDLSDKLKKLINENENNSKLIQQLQNEKQELEQQIQELKKLLNELSNDKQQLLQKIEEIKNDKTEVQLLQVEIEKLKADLEQKKNYDELKEIASQINSVYEEKVSLETQRNELQVQLNKTTEELKEWKDKLIKLENEKKKNDDEFKQYKDRAEEQQEIYLQSIKGLEKKNHQLNQELQSVLDKMESLEEALQNQNKDIKIIPKQAQVPLHRNNTFQQIFVEDKVFSKESTNDEILLRFSEIDFSRSKGHLTICFWVKIDRTNSKEMLPILKISTENKKLLEMGVYLDTRQVYSTFIPNNHPKNTKQQNPLTVTSQLPIKLGEFQLLALILNESGQYMDMGLCLNGVRDDQVSISTSLIFPEAQLSFGKYTTHHLVLKDCLVITENLQRVNIFKEVYQTFYQKYNGIKKMSRRYGQKKENISYFSAGDLIFFLIQQHEQSPPKSGSRSKSPPPTQAVIINNKTIPAGLVNQYELANTQIKTEETKPEEVQEQPQWSRKYSVEKLKKFLFTNFNYKRLLNPFTENYDYISLGLQLLQPPRNDEQPPTKFHKIIKPKIQLSPYYMMPYKQFLNYIQFVGLLRVTFEELHDLCELMEVIYTIGKEKYIHYDHFLIVLRECIMPRAQLQKKKEQEKGEPQPPQIIESYKHFYKEIIIKSTGIDEQEVELSNAVEINEISINKNDQITQLDVKLKNESLQTYPLEHLPGALVGTLNLSQQKKVIFIFSNDSQIIEIKTDTNSLLLGEQCELTLSHELELEENEKIVKFNIQDKQIRVVIQNSKKIKEEIQPIEMDPETELESLSLPQVPDNWNLGKFYVNITRCQNCDKHQQTTRHEEKDFIEKTEYISNLLKELFPNVEIIENEDKTDKLENFEVYIKNAIGPEKVMLLQKQESMIKFKDNFNDKLPNLFEKLMRIINFYGTTEKLGQEQEKFK</sequence>
<organism evidence="3 4">
    <name type="scientific">Paramecium sonneborni</name>
    <dbReference type="NCBI Taxonomy" id="65129"/>
    <lineage>
        <taxon>Eukaryota</taxon>
        <taxon>Sar</taxon>
        <taxon>Alveolata</taxon>
        <taxon>Ciliophora</taxon>
        <taxon>Intramacronucleata</taxon>
        <taxon>Oligohymenophorea</taxon>
        <taxon>Peniculida</taxon>
        <taxon>Parameciidae</taxon>
        <taxon>Paramecium</taxon>
    </lineage>
</organism>
<name>A0A8S1R917_9CILI</name>
<gene>
    <name evidence="3" type="ORF">PSON_ATCC_30995.1.T1430161</name>
</gene>
<evidence type="ECO:0000256" key="2">
    <source>
        <dbReference type="SAM" id="MobiDB-lite"/>
    </source>
</evidence>
<evidence type="ECO:0000313" key="4">
    <source>
        <dbReference type="Proteomes" id="UP000692954"/>
    </source>
</evidence>
<feature type="coiled-coil region" evidence="1">
    <location>
        <begin position="229"/>
        <end position="559"/>
    </location>
</feature>
<dbReference type="Proteomes" id="UP000692954">
    <property type="component" value="Unassembled WGS sequence"/>
</dbReference>
<dbReference type="OrthoDB" id="303905at2759"/>
<proteinExistence type="predicted"/>
<feature type="coiled-coil region" evidence="1">
    <location>
        <begin position="166"/>
        <end position="196"/>
    </location>
</feature>
<feature type="coiled-coil region" evidence="1">
    <location>
        <begin position="592"/>
        <end position="810"/>
    </location>
</feature>
<protein>
    <submittedName>
        <fullName evidence="3">Uncharacterized protein</fullName>
    </submittedName>
</protein>
<evidence type="ECO:0000313" key="3">
    <source>
        <dbReference type="EMBL" id="CAD8123280.1"/>
    </source>
</evidence>
<comment type="caution">
    <text evidence="3">The sequence shown here is derived from an EMBL/GenBank/DDBJ whole genome shotgun (WGS) entry which is preliminary data.</text>
</comment>
<feature type="compositionally biased region" description="Polar residues" evidence="2">
    <location>
        <begin position="42"/>
        <end position="61"/>
    </location>
</feature>